<reference evidence="1" key="1">
    <citation type="submission" date="2006-10" db="EMBL/GenBank/DDBJ databases">
        <authorList>
            <person name="Amadeo P."/>
            <person name="Zhao Q."/>
            <person name="Wortman J."/>
            <person name="Fraser-Liggett C."/>
            <person name="Carlton J."/>
        </authorList>
    </citation>
    <scope>NUCLEOTIDE SEQUENCE</scope>
    <source>
        <strain evidence="1">G3</strain>
    </source>
</reference>
<accession>A2ET51</accession>
<gene>
    <name evidence="1" type="ORF">TVAG_009750</name>
</gene>
<evidence type="ECO:0000313" key="2">
    <source>
        <dbReference type="Proteomes" id="UP000001542"/>
    </source>
</evidence>
<reference evidence="1" key="2">
    <citation type="journal article" date="2007" name="Science">
        <title>Draft genome sequence of the sexually transmitted pathogen Trichomonas vaginalis.</title>
        <authorList>
            <person name="Carlton J.M."/>
            <person name="Hirt R.P."/>
            <person name="Silva J.C."/>
            <person name="Delcher A.L."/>
            <person name="Schatz M."/>
            <person name="Zhao Q."/>
            <person name="Wortman J.R."/>
            <person name="Bidwell S.L."/>
            <person name="Alsmark U.C.M."/>
            <person name="Besteiro S."/>
            <person name="Sicheritz-Ponten T."/>
            <person name="Noel C.J."/>
            <person name="Dacks J.B."/>
            <person name="Foster P.G."/>
            <person name="Simillion C."/>
            <person name="Van de Peer Y."/>
            <person name="Miranda-Saavedra D."/>
            <person name="Barton G.J."/>
            <person name="Westrop G.D."/>
            <person name="Mueller S."/>
            <person name="Dessi D."/>
            <person name="Fiori P.L."/>
            <person name="Ren Q."/>
            <person name="Paulsen I."/>
            <person name="Zhang H."/>
            <person name="Bastida-Corcuera F.D."/>
            <person name="Simoes-Barbosa A."/>
            <person name="Brown M.T."/>
            <person name="Hayes R.D."/>
            <person name="Mukherjee M."/>
            <person name="Okumura C.Y."/>
            <person name="Schneider R."/>
            <person name="Smith A.J."/>
            <person name="Vanacova S."/>
            <person name="Villalvazo M."/>
            <person name="Haas B.J."/>
            <person name="Pertea M."/>
            <person name="Feldblyum T.V."/>
            <person name="Utterback T.R."/>
            <person name="Shu C.L."/>
            <person name="Osoegawa K."/>
            <person name="de Jong P.J."/>
            <person name="Hrdy I."/>
            <person name="Horvathova L."/>
            <person name="Zubacova Z."/>
            <person name="Dolezal P."/>
            <person name="Malik S.B."/>
            <person name="Logsdon J.M. Jr."/>
            <person name="Henze K."/>
            <person name="Gupta A."/>
            <person name="Wang C.C."/>
            <person name="Dunne R.L."/>
            <person name="Upcroft J.A."/>
            <person name="Upcroft P."/>
            <person name="White O."/>
            <person name="Salzberg S.L."/>
            <person name="Tang P."/>
            <person name="Chiu C.-H."/>
            <person name="Lee Y.-S."/>
            <person name="Embley T.M."/>
            <person name="Coombs G.H."/>
            <person name="Mottram J.C."/>
            <person name="Tachezy J."/>
            <person name="Fraser-Liggett C.M."/>
            <person name="Johnson P.J."/>
        </authorList>
    </citation>
    <scope>NUCLEOTIDE SEQUENCE [LARGE SCALE GENOMIC DNA]</scope>
    <source>
        <strain evidence="1">G3</strain>
    </source>
</reference>
<proteinExistence type="predicted"/>
<dbReference type="InParanoid" id="A2ET51"/>
<sequence length="333" mass="38258">MPGEVIVQVFHENMYGVERVELLRGDAAYDYLKTQSRNQKDFEENLSLCTVPPNWTYCAPPPQKYSLQYNTPLCVPLSFPPNAKPGEYVAQVYKRKGRNIVPDQIRRGKTAIEFLQRITLHHPEEFDKCLKLCTVPFQGQYPPQPNFDMYNAQQMNPPFIQFDDPTDEAGKSPVKPLPSCVPYPFPPDATPGEVIVQVFHENNYGVERVELLRGDAAYDYLKTHSCKQKDFEENLSLCTVPPNWTYCAPPPQKYSLQYNTPLCVPLSFPPNAKPGEYVAQVYKRKGRNIVPDQIRRGKTAIEFLQRITLHHPEEFDKCLKLCTVPFQGQYPPQ</sequence>
<dbReference type="RefSeq" id="XP_001316390.1">
    <property type="nucleotide sequence ID" value="XM_001316355.1"/>
</dbReference>
<dbReference type="VEuPathDB" id="TrichDB:TVAGG3_0467650"/>
<dbReference type="Proteomes" id="UP000001542">
    <property type="component" value="Unassembled WGS sequence"/>
</dbReference>
<protein>
    <submittedName>
        <fullName evidence="1">Uncharacterized protein</fullName>
    </submittedName>
</protein>
<dbReference type="VEuPathDB" id="TrichDB:TVAG_009750"/>
<evidence type="ECO:0000313" key="1">
    <source>
        <dbReference type="EMBL" id="EAY04167.1"/>
    </source>
</evidence>
<dbReference type="KEGG" id="tva:4762017"/>
<dbReference type="EMBL" id="DS113483">
    <property type="protein sequence ID" value="EAY04167.1"/>
    <property type="molecule type" value="Genomic_DNA"/>
</dbReference>
<keyword evidence="2" id="KW-1185">Reference proteome</keyword>
<name>A2ET51_TRIV3</name>
<organism evidence="1 2">
    <name type="scientific">Trichomonas vaginalis (strain ATCC PRA-98 / G3)</name>
    <dbReference type="NCBI Taxonomy" id="412133"/>
    <lineage>
        <taxon>Eukaryota</taxon>
        <taxon>Metamonada</taxon>
        <taxon>Parabasalia</taxon>
        <taxon>Trichomonadida</taxon>
        <taxon>Trichomonadidae</taxon>
        <taxon>Trichomonas</taxon>
    </lineage>
</organism>
<dbReference type="AlphaFoldDB" id="A2ET51"/>